<dbReference type="InterPro" id="IPR000182">
    <property type="entry name" value="GNAT_dom"/>
</dbReference>
<dbReference type="RefSeq" id="WP_184149041.1">
    <property type="nucleotide sequence ID" value="NZ_JACHKA010000001.1"/>
</dbReference>
<evidence type="ECO:0000313" key="2">
    <source>
        <dbReference type="EMBL" id="MBB5984205.1"/>
    </source>
</evidence>
<gene>
    <name evidence="2" type="ORF">HNP60_000179</name>
</gene>
<evidence type="ECO:0000259" key="1">
    <source>
        <dbReference type="PROSITE" id="PS51186"/>
    </source>
</evidence>
<dbReference type="Gene3D" id="3.40.630.30">
    <property type="match status" value="1"/>
</dbReference>
<accession>A0ABR6NAB1</accession>
<dbReference type="CDD" id="cd04301">
    <property type="entry name" value="NAT_SF"/>
    <property type="match status" value="1"/>
</dbReference>
<name>A0ABR6NAB1_9SPHN</name>
<dbReference type="SUPFAM" id="SSF55729">
    <property type="entry name" value="Acyl-CoA N-acyltransferases (Nat)"/>
    <property type="match status" value="1"/>
</dbReference>
<dbReference type="PANTHER" id="PTHR43233:SF1">
    <property type="entry name" value="FAMILY N-ACETYLTRANSFERASE, PUTATIVE (AFU_ORTHOLOGUE AFUA_6G03350)-RELATED"/>
    <property type="match status" value="1"/>
</dbReference>
<protein>
    <submittedName>
        <fullName evidence="2">GNAT superfamily N-acetyltransferase</fullName>
    </submittedName>
</protein>
<dbReference type="InterPro" id="IPR053144">
    <property type="entry name" value="Acetyltransferase_Butenolide"/>
</dbReference>
<dbReference type="Pfam" id="PF13508">
    <property type="entry name" value="Acetyltransf_7"/>
    <property type="match status" value="1"/>
</dbReference>
<organism evidence="2 3">
    <name type="scientific">Sphingobium lignivorans</name>
    <dbReference type="NCBI Taxonomy" id="2735886"/>
    <lineage>
        <taxon>Bacteria</taxon>
        <taxon>Pseudomonadati</taxon>
        <taxon>Pseudomonadota</taxon>
        <taxon>Alphaproteobacteria</taxon>
        <taxon>Sphingomonadales</taxon>
        <taxon>Sphingomonadaceae</taxon>
        <taxon>Sphingobium</taxon>
    </lineage>
</organism>
<feature type="domain" description="N-acetyltransferase" evidence="1">
    <location>
        <begin position="8"/>
        <end position="139"/>
    </location>
</feature>
<dbReference type="EMBL" id="JACHKA010000001">
    <property type="protein sequence ID" value="MBB5984205.1"/>
    <property type="molecule type" value="Genomic_DNA"/>
</dbReference>
<comment type="caution">
    <text evidence="2">The sequence shown here is derived from an EMBL/GenBank/DDBJ whole genome shotgun (WGS) entry which is preliminary data.</text>
</comment>
<sequence>MNEAQDAIELSDDPARLDRARIHGWLASSYWSPGIARALVDRAIDGSHCLGAYRDGIQIGFARMITDHATFGWLSDVWIDEAARGAGLGRRMVQWFLDHPDFQGMRRIGLTTLDAHGVYAALGFRALKKPDRYMERLDPAFDALLNGGGDAPA</sequence>
<evidence type="ECO:0000313" key="3">
    <source>
        <dbReference type="Proteomes" id="UP001138540"/>
    </source>
</evidence>
<dbReference type="PROSITE" id="PS51186">
    <property type="entry name" value="GNAT"/>
    <property type="match status" value="1"/>
</dbReference>
<proteinExistence type="predicted"/>
<keyword evidence="3" id="KW-1185">Reference proteome</keyword>
<dbReference type="Proteomes" id="UP001138540">
    <property type="component" value="Unassembled WGS sequence"/>
</dbReference>
<dbReference type="InterPro" id="IPR016181">
    <property type="entry name" value="Acyl_CoA_acyltransferase"/>
</dbReference>
<dbReference type="PANTHER" id="PTHR43233">
    <property type="entry name" value="FAMILY N-ACETYLTRANSFERASE, PUTATIVE (AFU_ORTHOLOGUE AFUA_6G03350)-RELATED"/>
    <property type="match status" value="1"/>
</dbReference>
<reference evidence="2 3" key="1">
    <citation type="submission" date="2020-08" db="EMBL/GenBank/DDBJ databases">
        <title>Exploring microbial biodiversity for novel pathways involved in the catabolism of aromatic compounds derived from lignin.</title>
        <authorList>
            <person name="Elkins J."/>
        </authorList>
    </citation>
    <scope>NUCLEOTIDE SEQUENCE [LARGE SCALE GENOMIC DNA]</scope>
    <source>
        <strain evidence="2 3">B1D3A</strain>
    </source>
</reference>